<evidence type="ECO:0000256" key="2">
    <source>
        <dbReference type="ARBA" id="ARBA00022741"/>
    </source>
</evidence>
<comment type="caution">
    <text evidence="6">The sequence shown here is derived from an EMBL/GenBank/DDBJ whole genome shotgun (WGS) entry which is preliminary data.</text>
</comment>
<dbReference type="PANTHER" id="PTHR19211:SF6">
    <property type="entry name" value="BLL7188 PROTEIN"/>
    <property type="match status" value="1"/>
</dbReference>
<dbReference type="SUPFAM" id="SSF52540">
    <property type="entry name" value="P-loop containing nucleoside triphosphate hydrolases"/>
    <property type="match status" value="2"/>
</dbReference>
<dbReference type="InterPro" id="IPR003439">
    <property type="entry name" value="ABC_transporter-like_ATP-bd"/>
</dbReference>
<dbReference type="SMART" id="SM00382">
    <property type="entry name" value="AAA"/>
    <property type="match status" value="2"/>
</dbReference>
<dbReference type="GO" id="GO:0005524">
    <property type="term" value="F:ATP binding"/>
    <property type="evidence" value="ECO:0007669"/>
    <property type="project" value="UniProtKB-KW"/>
</dbReference>
<evidence type="ECO:0000313" key="6">
    <source>
        <dbReference type="EMBL" id="TGX46420.1"/>
    </source>
</evidence>
<dbReference type="InterPro" id="IPR027417">
    <property type="entry name" value="P-loop_NTPase"/>
</dbReference>
<dbReference type="Proteomes" id="UP000309848">
    <property type="component" value="Unassembled WGS sequence"/>
</dbReference>
<dbReference type="PROSITE" id="PS50893">
    <property type="entry name" value="ABC_TRANSPORTER_2"/>
    <property type="match status" value="2"/>
</dbReference>
<evidence type="ECO:0000256" key="3">
    <source>
        <dbReference type="ARBA" id="ARBA00022840"/>
    </source>
</evidence>
<dbReference type="PROSITE" id="PS00211">
    <property type="entry name" value="ABC_TRANSPORTER_1"/>
    <property type="match status" value="1"/>
</dbReference>
<feature type="region of interest" description="Disordered" evidence="4">
    <location>
        <begin position="249"/>
        <end position="271"/>
    </location>
</feature>
<keyword evidence="1" id="KW-0677">Repeat</keyword>
<keyword evidence="7" id="KW-1185">Reference proteome</keyword>
<keyword evidence="2" id="KW-0547">Nucleotide-binding</keyword>
<keyword evidence="3 6" id="KW-0067">ATP-binding</keyword>
<dbReference type="FunFam" id="3.40.50.300:FF:001320">
    <property type="entry name" value="Heme ABC transporter ATP-binding protein"/>
    <property type="match status" value="1"/>
</dbReference>
<dbReference type="Pfam" id="PF00005">
    <property type="entry name" value="ABC_tran"/>
    <property type="match status" value="2"/>
</dbReference>
<accession>A0A4S1WVX7</accession>
<dbReference type="CDD" id="cd03221">
    <property type="entry name" value="ABCF_EF-3"/>
    <property type="match status" value="1"/>
</dbReference>
<gene>
    <name evidence="6" type="ORF">E5A74_04525</name>
</gene>
<name>A0A4S1WVX7_9SPHN</name>
<dbReference type="InterPro" id="IPR003593">
    <property type="entry name" value="AAA+_ATPase"/>
</dbReference>
<reference evidence="6 7" key="1">
    <citation type="submission" date="2019-04" db="EMBL/GenBank/DDBJ databases">
        <title>Sphingomonas psychrotolerans sp. nov., isolated from soil in the Tianshan Mountains, Xinjiang, China.</title>
        <authorList>
            <person name="Luo Y."/>
            <person name="Sheng H."/>
        </authorList>
    </citation>
    <scope>NUCLEOTIDE SEQUENCE [LARGE SCALE GENOMIC DNA]</scope>
    <source>
        <strain evidence="6 7">KIS18-15</strain>
    </source>
</reference>
<sequence length="535" mass="56958">MSASISVSHLAWSTPDGHRVLDDLTLDFAGAERTGLTGRNGVGKSTLLKLLAGQLAPARGTIHVQGTVAALRQTVQVAPDETLSDLLGIREALAILRRAENGTATMDDLAEADWTLEPRAAEALAAAGLDFALETPLVRLSGGQRTRAALAGLVFAEPDFLLLDEPTNNLDREGRDLVRALLENWRAGAVVVSHDRALLETMDAIVELTTLGARRYGGNWSDYSARKAVERAAAERDLEVARRQRTDIARRTQLTAERQQRRDAAGGRAAARGGMPRILLGARRERAENSGAENRRLAQRQLGEADRAVAEAKDQIERVEPLSVRIASTGLNPSHEVLTLDEVTAGYAEGAPILRDLSLKITGPERIAVTGANGAGKSTLIRVITGALAPRSGSVTRHGAFTLLDQHVSILRPGETIAENFMRLNPGVSENDCRAALARFRFRAEAADQPAGSLSGGQMLLAGLACILANPAPPALLLLDEPTNHLDLEAVAAVEAGLLAYDGALLVVSHDECFLAAIGIDRRIALPPDYCGAKV</sequence>
<dbReference type="EMBL" id="SRXU01000001">
    <property type="protein sequence ID" value="TGX46420.1"/>
    <property type="molecule type" value="Genomic_DNA"/>
</dbReference>
<evidence type="ECO:0000313" key="7">
    <source>
        <dbReference type="Proteomes" id="UP000309848"/>
    </source>
</evidence>
<dbReference type="Gene3D" id="3.40.50.300">
    <property type="entry name" value="P-loop containing nucleotide triphosphate hydrolases"/>
    <property type="match status" value="2"/>
</dbReference>
<organism evidence="6 7">
    <name type="scientific">Sphingomonas naasensis</name>
    <dbReference type="NCBI Taxonomy" id="1344951"/>
    <lineage>
        <taxon>Bacteria</taxon>
        <taxon>Pseudomonadati</taxon>
        <taxon>Pseudomonadota</taxon>
        <taxon>Alphaproteobacteria</taxon>
        <taxon>Sphingomonadales</taxon>
        <taxon>Sphingomonadaceae</taxon>
        <taxon>Sphingomonas</taxon>
    </lineage>
</organism>
<dbReference type="GO" id="GO:0016887">
    <property type="term" value="F:ATP hydrolysis activity"/>
    <property type="evidence" value="ECO:0007669"/>
    <property type="project" value="InterPro"/>
</dbReference>
<feature type="domain" description="ABC transporter" evidence="5">
    <location>
        <begin position="338"/>
        <end position="535"/>
    </location>
</feature>
<dbReference type="PANTHER" id="PTHR19211">
    <property type="entry name" value="ATP-BINDING TRANSPORT PROTEIN-RELATED"/>
    <property type="match status" value="1"/>
</dbReference>
<evidence type="ECO:0000256" key="1">
    <source>
        <dbReference type="ARBA" id="ARBA00022737"/>
    </source>
</evidence>
<evidence type="ECO:0000259" key="5">
    <source>
        <dbReference type="PROSITE" id="PS50893"/>
    </source>
</evidence>
<feature type="domain" description="ABC transporter" evidence="5">
    <location>
        <begin position="5"/>
        <end position="236"/>
    </location>
</feature>
<dbReference type="InterPro" id="IPR017871">
    <property type="entry name" value="ABC_transporter-like_CS"/>
</dbReference>
<dbReference type="InterPro" id="IPR050611">
    <property type="entry name" value="ABCF"/>
</dbReference>
<proteinExistence type="predicted"/>
<dbReference type="AlphaFoldDB" id="A0A4S1WVX7"/>
<dbReference type="RefSeq" id="WP_135983032.1">
    <property type="nucleotide sequence ID" value="NZ_JAASQM010000001.1"/>
</dbReference>
<dbReference type="OrthoDB" id="9808609at2"/>
<evidence type="ECO:0000256" key="4">
    <source>
        <dbReference type="SAM" id="MobiDB-lite"/>
    </source>
</evidence>
<protein>
    <submittedName>
        <fullName evidence="6">ABC-F family ATP-binding cassette domain-containing protein</fullName>
    </submittedName>
</protein>